<keyword evidence="4" id="KW-0238">DNA-binding</keyword>
<evidence type="ECO:0000256" key="4">
    <source>
        <dbReference type="ARBA" id="ARBA00023125"/>
    </source>
</evidence>
<evidence type="ECO:0000313" key="9">
    <source>
        <dbReference type="Proteomes" id="UP001610334"/>
    </source>
</evidence>
<dbReference type="PROSITE" id="PS00463">
    <property type="entry name" value="ZN2_CY6_FUNGAL_1"/>
    <property type="match status" value="1"/>
</dbReference>
<dbReference type="PROSITE" id="PS50048">
    <property type="entry name" value="ZN2_CY6_FUNGAL_2"/>
    <property type="match status" value="1"/>
</dbReference>
<protein>
    <recommendedName>
        <fullName evidence="7">Zn(2)-C6 fungal-type domain-containing protein</fullName>
    </recommendedName>
</protein>
<keyword evidence="6" id="KW-0539">Nucleus</keyword>
<gene>
    <name evidence="8" type="ORF">BJX63DRAFT_441235</name>
</gene>
<reference evidence="8 9" key="1">
    <citation type="submission" date="2024-07" db="EMBL/GenBank/DDBJ databases">
        <title>Section-level genome sequencing and comparative genomics of Aspergillus sections Usti and Cavernicolus.</title>
        <authorList>
            <consortium name="Lawrence Berkeley National Laboratory"/>
            <person name="Nybo J.L."/>
            <person name="Vesth T.C."/>
            <person name="Theobald S."/>
            <person name="Frisvad J.C."/>
            <person name="Larsen T.O."/>
            <person name="Kjaerboelling I."/>
            <person name="Rothschild-Mancinelli K."/>
            <person name="Lyhne E.K."/>
            <person name="Kogle M.E."/>
            <person name="Barry K."/>
            <person name="Clum A."/>
            <person name="Na H."/>
            <person name="Ledsgaard L."/>
            <person name="Lin J."/>
            <person name="Lipzen A."/>
            <person name="Kuo A."/>
            <person name="Riley R."/>
            <person name="Mondo S."/>
            <person name="Labutti K."/>
            <person name="Haridas S."/>
            <person name="Pangalinan J."/>
            <person name="Salamov A.A."/>
            <person name="Simmons B.A."/>
            <person name="Magnuson J.K."/>
            <person name="Chen J."/>
            <person name="Drula E."/>
            <person name="Henrissat B."/>
            <person name="Wiebenga A."/>
            <person name="Lubbers R.J."/>
            <person name="Gomes A.C."/>
            <person name="Makela M.R."/>
            <person name="Stajich J."/>
            <person name="Grigoriev I.V."/>
            <person name="Mortensen U.H."/>
            <person name="De Vries R.P."/>
            <person name="Baker S.E."/>
            <person name="Andersen M.R."/>
        </authorList>
    </citation>
    <scope>NUCLEOTIDE SEQUENCE [LARGE SCALE GENOMIC DNA]</scope>
    <source>
        <strain evidence="8 9">CBS 588.65</strain>
    </source>
</reference>
<comment type="caution">
    <text evidence="8">The sequence shown here is derived from an EMBL/GenBank/DDBJ whole genome shotgun (WGS) entry which is preliminary data.</text>
</comment>
<keyword evidence="1" id="KW-0479">Metal-binding</keyword>
<evidence type="ECO:0000256" key="2">
    <source>
        <dbReference type="ARBA" id="ARBA00022833"/>
    </source>
</evidence>
<feature type="domain" description="Zn(2)-C6 fungal-type" evidence="7">
    <location>
        <begin position="12"/>
        <end position="42"/>
    </location>
</feature>
<name>A0ABR4I4D6_9EURO</name>
<dbReference type="PANTHER" id="PTHR31944:SF131">
    <property type="entry name" value="HEME-RESPONSIVE ZINC FINGER TRANSCRIPTION FACTOR HAP1"/>
    <property type="match status" value="1"/>
</dbReference>
<dbReference type="Pfam" id="PF04082">
    <property type="entry name" value="Fungal_trans"/>
    <property type="match status" value="1"/>
</dbReference>
<dbReference type="InterPro" id="IPR001138">
    <property type="entry name" value="Zn2Cys6_DnaBD"/>
</dbReference>
<dbReference type="CDD" id="cd12148">
    <property type="entry name" value="fungal_TF_MHR"/>
    <property type="match status" value="1"/>
</dbReference>
<evidence type="ECO:0000313" key="8">
    <source>
        <dbReference type="EMBL" id="KAL2822620.1"/>
    </source>
</evidence>
<dbReference type="EMBL" id="JBFXLT010000002">
    <property type="protein sequence ID" value="KAL2822620.1"/>
    <property type="molecule type" value="Genomic_DNA"/>
</dbReference>
<evidence type="ECO:0000256" key="3">
    <source>
        <dbReference type="ARBA" id="ARBA00023015"/>
    </source>
</evidence>
<keyword evidence="9" id="KW-1185">Reference proteome</keyword>
<dbReference type="Proteomes" id="UP001610334">
    <property type="component" value="Unassembled WGS sequence"/>
</dbReference>
<dbReference type="SUPFAM" id="SSF57701">
    <property type="entry name" value="Zn2/Cys6 DNA-binding domain"/>
    <property type="match status" value="1"/>
</dbReference>
<proteinExistence type="predicted"/>
<evidence type="ECO:0000256" key="6">
    <source>
        <dbReference type="ARBA" id="ARBA00023242"/>
    </source>
</evidence>
<dbReference type="Gene3D" id="4.10.240.10">
    <property type="entry name" value="Zn(2)-C6 fungal-type DNA-binding domain"/>
    <property type="match status" value="1"/>
</dbReference>
<accession>A0ABR4I4D6</accession>
<dbReference type="SMART" id="SM00066">
    <property type="entry name" value="GAL4"/>
    <property type="match status" value="1"/>
</dbReference>
<organism evidence="8 9">
    <name type="scientific">Aspergillus granulosus</name>
    <dbReference type="NCBI Taxonomy" id="176169"/>
    <lineage>
        <taxon>Eukaryota</taxon>
        <taxon>Fungi</taxon>
        <taxon>Dikarya</taxon>
        <taxon>Ascomycota</taxon>
        <taxon>Pezizomycotina</taxon>
        <taxon>Eurotiomycetes</taxon>
        <taxon>Eurotiomycetidae</taxon>
        <taxon>Eurotiales</taxon>
        <taxon>Aspergillaceae</taxon>
        <taxon>Aspergillus</taxon>
        <taxon>Aspergillus subgen. Nidulantes</taxon>
    </lineage>
</organism>
<dbReference type="InterPro" id="IPR051430">
    <property type="entry name" value="Fungal_TF_Env_Response"/>
</dbReference>
<evidence type="ECO:0000256" key="1">
    <source>
        <dbReference type="ARBA" id="ARBA00022723"/>
    </source>
</evidence>
<dbReference type="InterPro" id="IPR036864">
    <property type="entry name" value="Zn2-C6_fun-type_DNA-bd_sf"/>
</dbReference>
<evidence type="ECO:0000256" key="5">
    <source>
        <dbReference type="ARBA" id="ARBA00023163"/>
    </source>
</evidence>
<keyword evidence="2" id="KW-0862">Zinc</keyword>
<evidence type="ECO:0000259" key="7">
    <source>
        <dbReference type="PROSITE" id="PS50048"/>
    </source>
</evidence>
<dbReference type="CDD" id="cd00067">
    <property type="entry name" value="GAL4"/>
    <property type="match status" value="1"/>
</dbReference>
<dbReference type="PANTHER" id="PTHR31944">
    <property type="entry name" value="HEME-RESPONSIVE ZINC FINGER TRANSCRIPTION FACTOR HAP1"/>
    <property type="match status" value="1"/>
</dbReference>
<dbReference type="SMART" id="SM00906">
    <property type="entry name" value="Fungal_trans"/>
    <property type="match status" value="1"/>
</dbReference>
<keyword evidence="5" id="KW-0804">Transcription</keyword>
<sequence length="679" mass="76008">MLSRNRRRPPLACEQCRRRKIGCDRKSPCSNCMRSRRSACTYVPVSYNRAVVRYIQTIDFGSSNAAASASSSDVSMLPTQESDSSVQALTDRVRQLEHVLEEFLELSDCSVTTQDPAIHGRFLKNRFFGSSHRSNICESKFRDLLVLLYQLNATEGSEVRILHEKCSQLGRTIKMQITPVPGTMPNIHDLVPSRSVADILVAAYFRTFESVYRIIHRPSFLRRYNQFWGCPLAGQGFMVKLFLILAIGSVFEPGNVSRPTVAQWLYISRQWLDSPADQPRLDLDAIQVQCLLLIARQAKAIDGENIWISTGNLLNSAMHMGLHLDPRHLVQPSPFQAEMRRRLWATILELIIQSSMDSGAVPQISPDDYDCGPPKNINDDQLEQDTLPLDDAQRLTDTSIQVALLRSLPLRLQIARIVNNFSSGPTYEETLRFSTELSDLYREAATVMYPRFNPNCQPTTFQRKLYDLMTQRFVLVLHDPFSMQAKTNPSYTLSRKLALKTSLHILSPEPTPPTEPVDYTSLCLSGTSGFRDIPMQAAAVLCDELLTQITIDKTTRLPSTPIKQYDGLRRPLDAFLTSNLARLQIGETNVKPYVILRCILAQATARQNGRNANDAIHETLRDGLAASASILEAAAGESNKVEGHNNALDGPVNTGGVSDEWILGDEFTGDFDSWLAGDN</sequence>
<dbReference type="InterPro" id="IPR007219">
    <property type="entry name" value="XnlR_reg_dom"/>
</dbReference>
<dbReference type="Pfam" id="PF00172">
    <property type="entry name" value="Zn_clus"/>
    <property type="match status" value="1"/>
</dbReference>
<keyword evidence="3" id="KW-0805">Transcription regulation</keyword>